<organism evidence="2 3">
    <name type="scientific">Nakamurella panacisegetis</name>
    <dbReference type="NCBI Taxonomy" id="1090615"/>
    <lineage>
        <taxon>Bacteria</taxon>
        <taxon>Bacillati</taxon>
        <taxon>Actinomycetota</taxon>
        <taxon>Actinomycetes</taxon>
        <taxon>Nakamurellales</taxon>
        <taxon>Nakamurellaceae</taxon>
        <taxon>Nakamurella</taxon>
    </lineage>
</organism>
<proteinExistence type="predicted"/>
<evidence type="ECO:0000259" key="1">
    <source>
        <dbReference type="PROSITE" id="PS51462"/>
    </source>
</evidence>
<evidence type="ECO:0000313" key="3">
    <source>
        <dbReference type="Proteomes" id="UP000198741"/>
    </source>
</evidence>
<accession>A0A1H0QTB7</accession>
<dbReference type="GO" id="GO:0006167">
    <property type="term" value="P:AMP biosynthetic process"/>
    <property type="evidence" value="ECO:0007669"/>
    <property type="project" value="TreeGrafter"/>
</dbReference>
<dbReference type="STRING" id="1090615.SAMN04515671_3247"/>
<dbReference type="InterPro" id="IPR000086">
    <property type="entry name" value="NUDIX_hydrolase_dom"/>
</dbReference>
<dbReference type="GO" id="GO:0004081">
    <property type="term" value="F:bis(5'-nucleosyl)-tetraphosphatase (asymmetrical) activity"/>
    <property type="evidence" value="ECO:0007669"/>
    <property type="project" value="TreeGrafter"/>
</dbReference>
<dbReference type="PROSITE" id="PS51462">
    <property type="entry name" value="NUDIX"/>
    <property type="match status" value="1"/>
</dbReference>
<keyword evidence="3" id="KW-1185">Reference proteome</keyword>
<evidence type="ECO:0000313" key="2">
    <source>
        <dbReference type="EMBL" id="SDP20574.1"/>
    </source>
</evidence>
<dbReference type="OrthoDB" id="954553at2"/>
<dbReference type="Pfam" id="PF00293">
    <property type="entry name" value="NUDIX"/>
    <property type="match status" value="1"/>
</dbReference>
<name>A0A1H0QTB7_9ACTN</name>
<dbReference type="PANTHER" id="PTHR21340">
    <property type="entry name" value="DIADENOSINE 5,5-P1,P4-TETRAPHOSPHATE PYROPHOSPHOHYDROLASE MUTT"/>
    <property type="match status" value="1"/>
</dbReference>
<protein>
    <submittedName>
        <fullName evidence="2">Predicted NTP pyrophosphohydrolase, NUDIX family</fullName>
    </submittedName>
</protein>
<dbReference type="InterPro" id="IPR015797">
    <property type="entry name" value="NUDIX_hydrolase-like_dom_sf"/>
</dbReference>
<reference evidence="2 3" key="1">
    <citation type="submission" date="2016-10" db="EMBL/GenBank/DDBJ databases">
        <authorList>
            <person name="de Groot N.N."/>
        </authorList>
    </citation>
    <scope>NUCLEOTIDE SEQUENCE [LARGE SCALE GENOMIC DNA]</scope>
    <source>
        <strain evidence="3">P4-7,KCTC 19426,CECT 7604</strain>
    </source>
</reference>
<gene>
    <name evidence="2" type="ORF">SAMN04515671_3247</name>
</gene>
<dbReference type="EMBL" id="LT629710">
    <property type="protein sequence ID" value="SDP20574.1"/>
    <property type="molecule type" value="Genomic_DNA"/>
</dbReference>
<keyword evidence="2" id="KW-0378">Hydrolase</keyword>
<dbReference type="Gene3D" id="3.90.79.10">
    <property type="entry name" value="Nucleoside Triphosphate Pyrophosphohydrolase"/>
    <property type="match status" value="1"/>
</dbReference>
<feature type="domain" description="Nudix hydrolase" evidence="1">
    <location>
        <begin position="1"/>
        <end position="150"/>
    </location>
</feature>
<dbReference type="PANTHER" id="PTHR21340:SF7">
    <property type="entry name" value="NUDIX HYDROLASE DOMAIN-CONTAINING PROTEIN"/>
    <property type="match status" value="1"/>
</dbReference>
<dbReference type="SUPFAM" id="SSF55811">
    <property type="entry name" value="Nudix"/>
    <property type="match status" value="1"/>
</dbReference>
<dbReference type="RefSeq" id="WP_090477526.1">
    <property type="nucleotide sequence ID" value="NZ_LT629710.1"/>
</dbReference>
<dbReference type="InterPro" id="IPR051325">
    <property type="entry name" value="Nudix_hydrolase_domain"/>
</dbReference>
<dbReference type="CDD" id="cd04662">
    <property type="entry name" value="NUDIX_Hydrolase"/>
    <property type="match status" value="1"/>
</dbReference>
<sequence length="154" mass="17208">MKTSAALLLHRIREDGEPELLLAHMGGPFWAKKDAAGWTIPKGEFEPGADPREAAIREFTEEMGRPPPEGDDVLLGTLRQSSAKSVTIFARAGNFDADHIASNMTEIEWPPRSGRRLEIPEVDRARWCTLDEAARLLIRGQVPVIDLLRQELSR</sequence>
<dbReference type="GO" id="GO:0006754">
    <property type="term" value="P:ATP biosynthetic process"/>
    <property type="evidence" value="ECO:0007669"/>
    <property type="project" value="TreeGrafter"/>
</dbReference>
<dbReference type="Proteomes" id="UP000198741">
    <property type="component" value="Chromosome I"/>
</dbReference>
<dbReference type="AlphaFoldDB" id="A0A1H0QTB7"/>